<dbReference type="Proteomes" id="UP000825935">
    <property type="component" value="Chromosome 22"/>
</dbReference>
<dbReference type="AlphaFoldDB" id="A0A8T2S769"/>
<comment type="caution">
    <text evidence="2">The sequence shown here is derived from an EMBL/GenBank/DDBJ whole genome shotgun (WGS) entry which is preliminary data.</text>
</comment>
<dbReference type="InterPro" id="IPR056592">
    <property type="entry name" value="Beta-prop_At3g26010-like"/>
</dbReference>
<dbReference type="SMART" id="SM00256">
    <property type="entry name" value="FBOX"/>
    <property type="match status" value="1"/>
</dbReference>
<dbReference type="EMBL" id="CM035427">
    <property type="protein sequence ID" value="KAH7307316.1"/>
    <property type="molecule type" value="Genomic_DNA"/>
</dbReference>
<dbReference type="SUPFAM" id="SSF81383">
    <property type="entry name" value="F-box domain"/>
    <property type="match status" value="1"/>
</dbReference>
<evidence type="ECO:0000313" key="3">
    <source>
        <dbReference type="Proteomes" id="UP000825935"/>
    </source>
</evidence>
<proteinExistence type="predicted"/>
<dbReference type="OrthoDB" id="7956040at2759"/>
<dbReference type="InterPro" id="IPR001810">
    <property type="entry name" value="F-box_dom"/>
</dbReference>
<name>A0A8T2S769_CERRI</name>
<dbReference type="Gene3D" id="2.120.10.80">
    <property type="entry name" value="Kelch-type beta propeller"/>
    <property type="match status" value="1"/>
</dbReference>
<dbReference type="PANTHER" id="PTHR31672:SF2">
    <property type="entry name" value="F-BOX DOMAIN-CONTAINING PROTEIN"/>
    <property type="match status" value="1"/>
</dbReference>
<gene>
    <name evidence="2" type="ORF">KP509_22G053900</name>
</gene>
<dbReference type="EMBL" id="CM035427">
    <property type="protein sequence ID" value="KAH7307313.1"/>
    <property type="molecule type" value="Genomic_DNA"/>
</dbReference>
<dbReference type="SUPFAM" id="SSF117281">
    <property type="entry name" value="Kelch motif"/>
    <property type="match status" value="1"/>
</dbReference>
<dbReference type="PANTHER" id="PTHR31672">
    <property type="entry name" value="BNACNNG10540D PROTEIN"/>
    <property type="match status" value="1"/>
</dbReference>
<dbReference type="InterPro" id="IPR050796">
    <property type="entry name" value="SCF_F-box_component"/>
</dbReference>
<evidence type="ECO:0000313" key="2">
    <source>
        <dbReference type="EMBL" id="KAH7307313.1"/>
    </source>
</evidence>
<feature type="domain" description="F-box" evidence="1">
    <location>
        <begin position="21"/>
        <end position="61"/>
    </location>
</feature>
<dbReference type="Pfam" id="PF00646">
    <property type="entry name" value="F-box"/>
    <property type="match status" value="1"/>
</dbReference>
<dbReference type="OMA" id="CMIPKAN"/>
<protein>
    <recommendedName>
        <fullName evidence="1">F-box domain-containing protein</fullName>
    </recommendedName>
</protein>
<evidence type="ECO:0000259" key="1">
    <source>
        <dbReference type="SMART" id="SM00256"/>
    </source>
</evidence>
<accession>A0A8T2S769</accession>
<dbReference type="InterPro" id="IPR036047">
    <property type="entry name" value="F-box-like_dom_sf"/>
</dbReference>
<reference evidence="2" key="1">
    <citation type="submission" date="2021-08" db="EMBL/GenBank/DDBJ databases">
        <title>WGS assembly of Ceratopteris richardii.</title>
        <authorList>
            <person name="Marchant D.B."/>
            <person name="Chen G."/>
            <person name="Jenkins J."/>
            <person name="Shu S."/>
            <person name="Leebens-Mack J."/>
            <person name="Grimwood J."/>
            <person name="Schmutz J."/>
            <person name="Soltis P."/>
            <person name="Soltis D."/>
            <person name="Chen Z.-H."/>
        </authorList>
    </citation>
    <scope>NUCLEOTIDE SEQUENCE</scope>
    <source>
        <strain evidence="2">Whitten #5841</strain>
        <tissue evidence="2">Leaf</tissue>
    </source>
</reference>
<sequence>MAAAEEAVENTYLSQEVWSRLPDDPVEKVMLKLPLFSLLRARSVCKGWDKAIQSKYFMDAYSETCKQEPWLLLFPHIDGNKGLAYDPSIKRWLHISFSFLPFESRVVATSDGLLCMVPKSSHHKQWVVCNPISRTYASFSCPPGLFKLFFLAVGLFFEKDSINDGITSFKVVMAGSELVAEDSEQFNLVTEVYDSSLGYWVKGGNMLLDVPLSSWKATCNGMMFCITGSRPYRVLGYNVKGRVWFEVQAKMPANLILLRLVDHNGVLLMVGGLGDDDVINKIGMWTLNPTFSQWVEFGWMPSGVCHDFLQTQSRQFVCIGHSNFLYFSNKRCHGVLMHNILSKSWFWIPVNPFFINIHYYMLKGFHFQPKLYSILNESQYRE</sequence>
<dbReference type="InterPro" id="IPR015915">
    <property type="entry name" value="Kelch-typ_b-propeller"/>
</dbReference>
<dbReference type="Pfam" id="PF24750">
    <property type="entry name" value="b-prop_At3g26010-like"/>
    <property type="match status" value="1"/>
</dbReference>
<organism evidence="2 3">
    <name type="scientific">Ceratopteris richardii</name>
    <name type="common">Triangle waterfern</name>
    <dbReference type="NCBI Taxonomy" id="49495"/>
    <lineage>
        <taxon>Eukaryota</taxon>
        <taxon>Viridiplantae</taxon>
        <taxon>Streptophyta</taxon>
        <taxon>Embryophyta</taxon>
        <taxon>Tracheophyta</taxon>
        <taxon>Polypodiopsida</taxon>
        <taxon>Polypodiidae</taxon>
        <taxon>Polypodiales</taxon>
        <taxon>Pteridineae</taxon>
        <taxon>Pteridaceae</taxon>
        <taxon>Parkerioideae</taxon>
        <taxon>Ceratopteris</taxon>
    </lineage>
</organism>
<dbReference type="Gene3D" id="1.20.1280.50">
    <property type="match status" value="1"/>
</dbReference>
<keyword evidence="3" id="KW-1185">Reference proteome</keyword>